<dbReference type="Pfam" id="PF07715">
    <property type="entry name" value="Plug"/>
    <property type="match status" value="1"/>
</dbReference>
<dbReference type="AlphaFoldDB" id="A0A3B1BI73"/>
<dbReference type="SUPFAM" id="SSF56935">
    <property type="entry name" value="Porins"/>
    <property type="match status" value="1"/>
</dbReference>
<evidence type="ECO:0000259" key="1">
    <source>
        <dbReference type="Pfam" id="PF07715"/>
    </source>
</evidence>
<accession>A0A3B1BI73</accession>
<proteinExistence type="predicted"/>
<protein>
    <submittedName>
        <fullName evidence="2">TonB-dependent receptor</fullName>
    </submittedName>
</protein>
<dbReference type="InterPro" id="IPR039426">
    <property type="entry name" value="TonB-dep_rcpt-like"/>
</dbReference>
<feature type="domain" description="TonB-dependent receptor plug" evidence="1">
    <location>
        <begin position="126"/>
        <end position="228"/>
    </location>
</feature>
<name>A0A3B1BI73_9ZZZZ</name>
<feature type="non-terminal residue" evidence="2">
    <location>
        <position position="247"/>
    </location>
</feature>
<sequence length="247" mass="26008">MKKFFTFSIFLFITVLVSSTLFAQVGTGKLAGRVVDADTGEPLIGANVVILNTSLGAACDIDGNYFILNISPGTYDVQISFVGYSSKVVQNVRIVSGITYELNESLSPGIAMEEVVVTDKKFFEAKATNTVAVVDAETIARLPVRGVENFASLQAGVVKQDGSGGAAGNATINVRGGRGNEVVYVVDGVVQNDLMYGTNQSQVSNIAIDQISFQVGGYEAKYGQAQSGIVNVTTKSGSPKYTIYGDA</sequence>
<dbReference type="Pfam" id="PF13715">
    <property type="entry name" value="CarbopepD_reg_2"/>
    <property type="match status" value="1"/>
</dbReference>
<dbReference type="SUPFAM" id="SSF49464">
    <property type="entry name" value="Carboxypeptidase regulatory domain-like"/>
    <property type="match status" value="1"/>
</dbReference>
<gene>
    <name evidence="2" type="ORF">MNBD_IGNAVI01-2752</name>
</gene>
<dbReference type="PANTHER" id="PTHR30069:SF46">
    <property type="entry name" value="OAR PROTEIN"/>
    <property type="match status" value="1"/>
</dbReference>
<dbReference type="InterPro" id="IPR008969">
    <property type="entry name" value="CarboxyPept-like_regulatory"/>
</dbReference>
<dbReference type="PROSITE" id="PS52016">
    <property type="entry name" value="TONB_DEPENDENT_REC_3"/>
    <property type="match status" value="1"/>
</dbReference>
<dbReference type="EMBL" id="UOGD01000082">
    <property type="protein sequence ID" value="VAX17709.1"/>
    <property type="molecule type" value="Genomic_DNA"/>
</dbReference>
<dbReference type="InterPro" id="IPR012910">
    <property type="entry name" value="Plug_dom"/>
</dbReference>
<evidence type="ECO:0000313" key="2">
    <source>
        <dbReference type="EMBL" id="VAX17709.1"/>
    </source>
</evidence>
<dbReference type="Gene3D" id="2.60.40.1120">
    <property type="entry name" value="Carboxypeptidase-like, regulatory domain"/>
    <property type="match status" value="1"/>
</dbReference>
<organism evidence="2">
    <name type="scientific">hydrothermal vent metagenome</name>
    <dbReference type="NCBI Taxonomy" id="652676"/>
    <lineage>
        <taxon>unclassified sequences</taxon>
        <taxon>metagenomes</taxon>
        <taxon>ecological metagenomes</taxon>
    </lineage>
</organism>
<dbReference type="GO" id="GO:0015344">
    <property type="term" value="F:siderophore uptake transmembrane transporter activity"/>
    <property type="evidence" value="ECO:0007669"/>
    <property type="project" value="TreeGrafter"/>
</dbReference>
<dbReference type="GO" id="GO:0044718">
    <property type="term" value="P:siderophore transmembrane transport"/>
    <property type="evidence" value="ECO:0007669"/>
    <property type="project" value="TreeGrafter"/>
</dbReference>
<dbReference type="InterPro" id="IPR037066">
    <property type="entry name" value="Plug_dom_sf"/>
</dbReference>
<reference evidence="2" key="1">
    <citation type="submission" date="2018-06" db="EMBL/GenBank/DDBJ databases">
        <authorList>
            <person name="Zhirakovskaya E."/>
        </authorList>
    </citation>
    <scope>NUCLEOTIDE SEQUENCE</scope>
</reference>
<dbReference type="Gene3D" id="2.170.130.10">
    <property type="entry name" value="TonB-dependent receptor, plug domain"/>
    <property type="match status" value="1"/>
</dbReference>
<keyword evidence="2" id="KW-0675">Receptor</keyword>
<dbReference type="PANTHER" id="PTHR30069">
    <property type="entry name" value="TONB-DEPENDENT OUTER MEMBRANE RECEPTOR"/>
    <property type="match status" value="1"/>
</dbReference>
<dbReference type="GO" id="GO:0009279">
    <property type="term" value="C:cell outer membrane"/>
    <property type="evidence" value="ECO:0007669"/>
    <property type="project" value="TreeGrafter"/>
</dbReference>